<evidence type="ECO:0000313" key="2">
    <source>
        <dbReference type="EMBL" id="QJB00694.1"/>
    </source>
</evidence>
<feature type="region of interest" description="Disordered" evidence="1">
    <location>
        <begin position="1"/>
        <end position="24"/>
    </location>
</feature>
<dbReference type="EMBL" id="MT143887">
    <property type="protein sequence ID" value="QJB04678.1"/>
    <property type="molecule type" value="Genomic_DNA"/>
</dbReference>
<gene>
    <name evidence="2" type="ORF">MM171A00291_0002</name>
    <name evidence="3" type="ORF">MM171B00223_0055</name>
</gene>
<evidence type="ECO:0000313" key="3">
    <source>
        <dbReference type="EMBL" id="QJB04678.1"/>
    </source>
</evidence>
<protein>
    <submittedName>
        <fullName evidence="2">Uncharacterized protein</fullName>
    </submittedName>
</protein>
<feature type="compositionally biased region" description="Polar residues" evidence="1">
    <location>
        <begin position="1"/>
        <end position="14"/>
    </location>
</feature>
<proteinExistence type="predicted"/>
<evidence type="ECO:0000256" key="1">
    <source>
        <dbReference type="SAM" id="MobiDB-lite"/>
    </source>
</evidence>
<reference evidence="2" key="1">
    <citation type="submission" date="2020-03" db="EMBL/GenBank/DDBJ databases">
        <title>The deep terrestrial virosphere.</title>
        <authorList>
            <person name="Holmfeldt K."/>
            <person name="Nilsson E."/>
            <person name="Simone D."/>
            <person name="Lopez-Fernandez M."/>
            <person name="Wu X."/>
            <person name="de Brujin I."/>
            <person name="Lundin D."/>
            <person name="Andersson A."/>
            <person name="Bertilsson S."/>
            <person name="Dopson M."/>
        </authorList>
    </citation>
    <scope>NUCLEOTIDE SEQUENCE</scope>
    <source>
        <strain evidence="2">MM171A00291</strain>
        <strain evidence="3">MM171B00223</strain>
    </source>
</reference>
<organism evidence="2">
    <name type="scientific">viral metagenome</name>
    <dbReference type="NCBI Taxonomy" id="1070528"/>
    <lineage>
        <taxon>unclassified sequences</taxon>
        <taxon>metagenomes</taxon>
        <taxon>organismal metagenomes</taxon>
    </lineage>
</organism>
<dbReference type="EMBL" id="MT143699">
    <property type="protein sequence ID" value="QJB00694.1"/>
    <property type="molecule type" value="Genomic_DNA"/>
</dbReference>
<dbReference type="AlphaFoldDB" id="A0A6M3M0R8"/>
<sequence length="105" mass="11656">MSNKNPTKKFTSETARAASLKQKGKPKISLKRALMRVLASGKVDVDELALDMINIARNKKDTSMYKLISQTIDGLPTQRIEQKNIEPVSKIEIEVINAKTAKEGT</sequence>
<name>A0A6M3M0R8_9ZZZZ</name>
<accession>A0A6M3M0R8</accession>